<dbReference type="STRING" id="1817867.A3F83_11910"/>
<proteinExistence type="predicted"/>
<evidence type="ECO:0000313" key="1">
    <source>
        <dbReference type="EMBL" id="OGG06379.1"/>
    </source>
</evidence>
<comment type="caution">
    <text evidence="1">The sequence shown here is derived from an EMBL/GenBank/DDBJ whole genome shotgun (WGS) entry which is preliminary data.</text>
</comment>
<evidence type="ECO:0000313" key="2">
    <source>
        <dbReference type="Proteomes" id="UP000179129"/>
    </source>
</evidence>
<dbReference type="Proteomes" id="UP000179129">
    <property type="component" value="Unassembled WGS sequence"/>
</dbReference>
<dbReference type="AlphaFoldDB" id="A0A1F5Z1N8"/>
<dbReference type="PROSITE" id="PS51257">
    <property type="entry name" value="PROKAR_LIPOPROTEIN"/>
    <property type="match status" value="1"/>
</dbReference>
<protein>
    <submittedName>
        <fullName evidence="1">Uncharacterized protein</fullName>
    </submittedName>
</protein>
<name>A0A1F5Z1N8_9BACT</name>
<reference evidence="1 2" key="1">
    <citation type="journal article" date="2016" name="Nat. Commun.">
        <title>Thousands of microbial genomes shed light on interconnected biogeochemical processes in an aquifer system.</title>
        <authorList>
            <person name="Anantharaman K."/>
            <person name="Brown C.T."/>
            <person name="Hug L.A."/>
            <person name="Sharon I."/>
            <person name="Castelle C.J."/>
            <person name="Probst A.J."/>
            <person name="Thomas B.C."/>
            <person name="Singh A."/>
            <person name="Wilkins M.J."/>
            <person name="Karaoz U."/>
            <person name="Brodie E.L."/>
            <person name="Williams K.H."/>
            <person name="Hubbard S.S."/>
            <person name="Banfield J.F."/>
        </authorList>
    </citation>
    <scope>NUCLEOTIDE SEQUENCE [LARGE SCALE GENOMIC DNA]</scope>
</reference>
<dbReference type="EMBL" id="MFIX01000027">
    <property type="protein sequence ID" value="OGG06379.1"/>
    <property type="molecule type" value="Genomic_DNA"/>
</dbReference>
<gene>
    <name evidence="1" type="ORF">A3F83_11910</name>
</gene>
<sequence length="141" mass="15418">MNRRPFVFLIMLLVPLLLLLSCDSFYVSHNSSRRNTAFPGDPGTVSQTGRNQYPPYTGVVTVYGSKEEVKNLEYESLGKVTTSARLVGESEMLDALKRQAADLGANAIVLDNRKKGDNVAPSKMKALAIRVLGVKQSRTAS</sequence>
<organism evidence="1 2">
    <name type="scientific">Candidatus Glassbacteria bacterium RIFCSPLOWO2_12_FULL_58_11</name>
    <dbReference type="NCBI Taxonomy" id="1817867"/>
    <lineage>
        <taxon>Bacteria</taxon>
        <taxon>Candidatus Glassiibacteriota</taxon>
    </lineage>
</organism>
<accession>A0A1F5Z1N8</accession>